<dbReference type="InterPro" id="IPR023352">
    <property type="entry name" value="MAPEG-like_dom_sf"/>
</dbReference>
<proteinExistence type="predicted"/>
<organism evidence="6 7">
    <name type="scientific">Allosphingosinicella deserti</name>
    <dbReference type="NCBI Taxonomy" id="2116704"/>
    <lineage>
        <taxon>Bacteria</taxon>
        <taxon>Pseudomonadati</taxon>
        <taxon>Pseudomonadota</taxon>
        <taxon>Alphaproteobacteria</taxon>
        <taxon>Sphingomonadales</taxon>
        <taxon>Sphingomonadaceae</taxon>
        <taxon>Allosphingosinicella</taxon>
    </lineage>
</organism>
<feature type="transmembrane region" description="Helical" evidence="5">
    <location>
        <begin position="97"/>
        <end position="125"/>
    </location>
</feature>
<comment type="caution">
    <text evidence="6">The sequence shown here is derived from an EMBL/GenBank/DDBJ whole genome shotgun (WGS) entry which is preliminary data.</text>
</comment>
<evidence type="ECO:0000313" key="6">
    <source>
        <dbReference type="EMBL" id="PSJ37570.1"/>
    </source>
</evidence>
<keyword evidence="2 5" id="KW-0812">Transmembrane</keyword>
<evidence type="ECO:0000256" key="2">
    <source>
        <dbReference type="ARBA" id="ARBA00022692"/>
    </source>
</evidence>
<evidence type="ECO:0000256" key="5">
    <source>
        <dbReference type="SAM" id="Phobius"/>
    </source>
</evidence>
<name>A0A2P7QHZ6_9SPHN</name>
<dbReference type="OrthoDB" id="7743618at2"/>
<dbReference type="PANTHER" id="PTHR35371:SF1">
    <property type="entry name" value="BLR7753 PROTEIN"/>
    <property type="match status" value="1"/>
</dbReference>
<keyword evidence="3 5" id="KW-1133">Transmembrane helix</keyword>
<dbReference type="InterPro" id="IPR001129">
    <property type="entry name" value="Membr-assoc_MAPEG"/>
</dbReference>
<evidence type="ECO:0008006" key="8">
    <source>
        <dbReference type="Google" id="ProtNLM"/>
    </source>
</evidence>
<dbReference type="RefSeq" id="WP_106515181.1">
    <property type="nucleotide sequence ID" value="NZ_PXYI01000008.1"/>
</dbReference>
<evidence type="ECO:0000313" key="7">
    <source>
        <dbReference type="Proteomes" id="UP000241167"/>
    </source>
</evidence>
<protein>
    <recommendedName>
        <fullName evidence="8">MAPEG family protein</fullName>
    </recommendedName>
</protein>
<accession>A0A2P7QHZ6</accession>
<dbReference type="PANTHER" id="PTHR35371">
    <property type="entry name" value="INNER MEMBRANE PROTEIN"/>
    <property type="match status" value="1"/>
</dbReference>
<sequence length="134" mass="14343">MTIELSVLAWGCILGILHIFIAVRFKTRQYGTTWDVGARDEDLPAPSPIVGRLARAQANFFETFPIIAAAILIVTAADLEDQLTALGALLWLGARALYLPIYAAGVPVVRTIVFMISVVGIALVLRPALVASLG</sequence>
<gene>
    <name evidence="6" type="ORF">C7I55_21045</name>
</gene>
<comment type="subcellular location">
    <subcellularLocation>
        <location evidence="1">Membrane</location>
    </subcellularLocation>
</comment>
<dbReference type="Pfam" id="PF01124">
    <property type="entry name" value="MAPEG"/>
    <property type="match status" value="1"/>
</dbReference>
<reference evidence="6 7" key="1">
    <citation type="submission" date="2018-03" db="EMBL/GenBank/DDBJ databases">
        <title>The draft genome of Sphingosinicella sp. GL-C-18.</title>
        <authorList>
            <person name="Liu L."/>
            <person name="Li L."/>
            <person name="Liang L."/>
            <person name="Zhang X."/>
            <person name="Wang T."/>
        </authorList>
    </citation>
    <scope>NUCLEOTIDE SEQUENCE [LARGE SCALE GENOMIC DNA]</scope>
    <source>
        <strain evidence="6 7">GL-C-18</strain>
    </source>
</reference>
<feature type="transmembrane region" description="Helical" evidence="5">
    <location>
        <begin position="60"/>
        <end position="77"/>
    </location>
</feature>
<keyword evidence="4 5" id="KW-0472">Membrane</keyword>
<dbReference type="Proteomes" id="UP000241167">
    <property type="component" value="Unassembled WGS sequence"/>
</dbReference>
<evidence type="ECO:0000256" key="3">
    <source>
        <dbReference type="ARBA" id="ARBA00022989"/>
    </source>
</evidence>
<dbReference type="Gene3D" id="1.20.120.550">
    <property type="entry name" value="Membrane associated eicosanoid/glutathione metabolism-like domain"/>
    <property type="match status" value="1"/>
</dbReference>
<evidence type="ECO:0000256" key="4">
    <source>
        <dbReference type="ARBA" id="ARBA00023136"/>
    </source>
</evidence>
<dbReference type="AlphaFoldDB" id="A0A2P7QHZ6"/>
<dbReference type="EMBL" id="PXYI01000008">
    <property type="protein sequence ID" value="PSJ37570.1"/>
    <property type="molecule type" value="Genomic_DNA"/>
</dbReference>
<dbReference type="GO" id="GO:0016020">
    <property type="term" value="C:membrane"/>
    <property type="evidence" value="ECO:0007669"/>
    <property type="project" value="UniProtKB-SubCell"/>
</dbReference>
<evidence type="ECO:0000256" key="1">
    <source>
        <dbReference type="ARBA" id="ARBA00004370"/>
    </source>
</evidence>
<keyword evidence="7" id="KW-1185">Reference proteome</keyword>
<feature type="transmembrane region" description="Helical" evidence="5">
    <location>
        <begin position="6"/>
        <end position="25"/>
    </location>
</feature>
<dbReference type="SUPFAM" id="SSF161084">
    <property type="entry name" value="MAPEG domain-like"/>
    <property type="match status" value="1"/>
</dbReference>